<dbReference type="InterPro" id="IPR052912">
    <property type="entry name" value="UPF0111_domain"/>
</dbReference>
<evidence type="ECO:0000256" key="1">
    <source>
        <dbReference type="ARBA" id="ARBA00008591"/>
    </source>
</evidence>
<name>A0ABP8ETM9_9MICO</name>
<evidence type="ECO:0000313" key="3">
    <source>
        <dbReference type="Proteomes" id="UP001499841"/>
    </source>
</evidence>
<gene>
    <name evidence="2" type="ORF">GCM10022262_16340</name>
</gene>
<comment type="similarity">
    <text evidence="1">Belongs to the UPF0111 family.</text>
</comment>
<comment type="caution">
    <text evidence="2">The sequence shown here is derived from an EMBL/GenBank/DDBJ whole genome shotgun (WGS) entry which is preliminary data.</text>
</comment>
<dbReference type="InterPro" id="IPR038078">
    <property type="entry name" value="PhoU-like_sf"/>
</dbReference>
<dbReference type="PANTHER" id="PTHR37298">
    <property type="entry name" value="UPF0111 PROTEIN YKAA"/>
    <property type="match status" value="1"/>
</dbReference>
<protein>
    <submittedName>
        <fullName evidence="2">DUF47 family protein</fullName>
    </submittedName>
</protein>
<reference evidence="3" key="1">
    <citation type="journal article" date="2019" name="Int. J. Syst. Evol. Microbiol.">
        <title>The Global Catalogue of Microorganisms (GCM) 10K type strain sequencing project: providing services to taxonomists for standard genome sequencing and annotation.</title>
        <authorList>
            <consortium name="The Broad Institute Genomics Platform"/>
            <consortium name="The Broad Institute Genome Sequencing Center for Infectious Disease"/>
            <person name="Wu L."/>
            <person name="Ma J."/>
        </authorList>
    </citation>
    <scope>NUCLEOTIDE SEQUENCE [LARGE SCALE GENOMIC DNA]</scope>
    <source>
        <strain evidence="3">JCM 17459</strain>
    </source>
</reference>
<dbReference type="Gene3D" id="1.20.58.220">
    <property type="entry name" value="Phosphate transport system protein phou homolog 2, domain 2"/>
    <property type="match status" value="1"/>
</dbReference>
<dbReference type="InterPro" id="IPR018445">
    <property type="entry name" value="Put_Phosphate_transp_reg"/>
</dbReference>
<dbReference type="Pfam" id="PF01865">
    <property type="entry name" value="PhoU_div"/>
    <property type="match status" value="1"/>
</dbReference>
<organism evidence="2 3">
    <name type="scientific">Georgenia daeguensis</name>
    <dbReference type="NCBI Taxonomy" id="908355"/>
    <lineage>
        <taxon>Bacteria</taxon>
        <taxon>Bacillati</taxon>
        <taxon>Actinomycetota</taxon>
        <taxon>Actinomycetes</taxon>
        <taxon>Micrococcales</taxon>
        <taxon>Bogoriellaceae</taxon>
        <taxon>Georgenia</taxon>
    </lineage>
</organism>
<dbReference type="Proteomes" id="UP001499841">
    <property type="component" value="Unassembled WGS sequence"/>
</dbReference>
<sequence length="206" mass="23099">MRFRLTPQDGAFFELLTTSAGHLVEGADLLTRMLSADRTQRVRLAERLHEVEQAADESARAFLSRLNKTFVTPFDRDDMYSLASGIDDCMDAIDEAGDLMVLYKVGVLPTGVGELVGVLHRCAELTAQAMPRLRSTTDLHEYWVEVDRLEHLADRAYRRLVAELFDEEADPIKVIKLKGVLDALEEAADCFERLANSVETIALKES</sequence>
<proteinExistence type="inferred from homology"/>
<dbReference type="PANTHER" id="PTHR37298:SF1">
    <property type="entry name" value="UPF0111 PROTEIN YKAA"/>
    <property type="match status" value="1"/>
</dbReference>
<accession>A0ABP8ETM9</accession>
<evidence type="ECO:0000313" key="2">
    <source>
        <dbReference type="EMBL" id="GAA4287275.1"/>
    </source>
</evidence>
<dbReference type="RefSeq" id="WP_345039715.1">
    <property type="nucleotide sequence ID" value="NZ_BAABBA010000006.1"/>
</dbReference>
<dbReference type="EMBL" id="BAABBA010000006">
    <property type="protein sequence ID" value="GAA4287275.1"/>
    <property type="molecule type" value="Genomic_DNA"/>
</dbReference>
<keyword evidence="3" id="KW-1185">Reference proteome</keyword>